<reference evidence="2" key="1">
    <citation type="journal article" date="2023" name="Front. Plant Sci.">
        <title>Chromosomal-level genome assembly of Melastoma candidum provides insights into trichome evolution.</title>
        <authorList>
            <person name="Zhong Y."/>
            <person name="Wu W."/>
            <person name="Sun C."/>
            <person name="Zou P."/>
            <person name="Liu Y."/>
            <person name="Dai S."/>
            <person name="Zhou R."/>
        </authorList>
    </citation>
    <scope>NUCLEOTIDE SEQUENCE [LARGE SCALE GENOMIC DNA]</scope>
</reference>
<proteinExistence type="predicted"/>
<accession>A0ACB9SGU9</accession>
<sequence>MEVVRSFRPLSFVPAAAEKFCAASSVGVSALGCKLFRVLLAVFFAIVGITVGAIVGATIGLKSRGGILHGATVGAIIGSVFSTSILGSYVSSWDSESDDMSYAWILPWIDSTAILAAKLVHDYYMRVLDHPRRGSRSEKYVDTTRMNLTRGHLVDPSGNRLSCSICLQELELSPFTQTFCCEVLRGLEKGVFRCYAEPLPCCPGRVLRYFWYDYRGRGWSFHRHKDPKRHSAQSLRWGNLRRCVLHVALQGLHCFVGMQGTVFSLDPLADRLNGNHGHEASPPLGYTNTGAPSNKVAKQGPASQNRLNGRTPGGSLFNLPAGTGGDAGVAEAASVSTHVPCRLRG</sequence>
<keyword evidence="2" id="KW-1185">Reference proteome</keyword>
<dbReference type="Proteomes" id="UP001057402">
    <property type="component" value="Chromosome 1"/>
</dbReference>
<organism evidence="1 2">
    <name type="scientific">Melastoma candidum</name>
    <dbReference type="NCBI Taxonomy" id="119954"/>
    <lineage>
        <taxon>Eukaryota</taxon>
        <taxon>Viridiplantae</taxon>
        <taxon>Streptophyta</taxon>
        <taxon>Embryophyta</taxon>
        <taxon>Tracheophyta</taxon>
        <taxon>Spermatophyta</taxon>
        <taxon>Magnoliopsida</taxon>
        <taxon>eudicotyledons</taxon>
        <taxon>Gunneridae</taxon>
        <taxon>Pentapetalae</taxon>
        <taxon>rosids</taxon>
        <taxon>malvids</taxon>
        <taxon>Myrtales</taxon>
        <taxon>Melastomataceae</taxon>
        <taxon>Melastomatoideae</taxon>
        <taxon>Melastomateae</taxon>
        <taxon>Melastoma</taxon>
    </lineage>
</organism>
<dbReference type="EMBL" id="CM042880">
    <property type="protein sequence ID" value="KAI4390002.1"/>
    <property type="molecule type" value="Genomic_DNA"/>
</dbReference>
<name>A0ACB9SGU9_9MYRT</name>
<gene>
    <name evidence="1" type="ORF">MLD38_002161</name>
</gene>
<evidence type="ECO:0000313" key="1">
    <source>
        <dbReference type="EMBL" id="KAI4390002.1"/>
    </source>
</evidence>
<evidence type="ECO:0000313" key="2">
    <source>
        <dbReference type="Proteomes" id="UP001057402"/>
    </source>
</evidence>
<comment type="caution">
    <text evidence="1">The sequence shown here is derived from an EMBL/GenBank/DDBJ whole genome shotgun (WGS) entry which is preliminary data.</text>
</comment>
<protein>
    <submittedName>
        <fullName evidence="1">Uncharacterized protein</fullName>
    </submittedName>
</protein>